<keyword evidence="1" id="KW-1003">Cell membrane</keyword>
<keyword evidence="2" id="KW-0997">Cell inner membrane</keyword>
<keyword evidence="8" id="KW-1185">Reference proteome</keyword>
<evidence type="ECO:0000313" key="8">
    <source>
        <dbReference type="Proteomes" id="UP000319004"/>
    </source>
</evidence>
<evidence type="ECO:0000256" key="4">
    <source>
        <dbReference type="ARBA" id="ARBA00023136"/>
    </source>
</evidence>
<protein>
    <submittedName>
        <fullName evidence="7">Calcineurin-like phosphoesterase</fullName>
    </submittedName>
</protein>
<sequence length="469" mass="52229">METTIPTADRVVVISDLHITPAARMGNFDAGGSLVRWAKRLLADEPKNQILVLNGDIVDFLLLESRPARFELSTAPALVATTLDRIAKQMPWASDWRAGLRAWLALDNRIVLLSGNHDPEWLHPDTTTILRRWIAGSDAQASEDDRIEIWRHAKPWLAKVGRWDVVVAHGHRADPVNDIDPHVVHQALADGQSDLRMPAGSELVLGPINVFKRAMDPISGRRRFPFLDSVKPEFPGVLLLLLYLDAGLVRKNLPDQLRPLLRVLMKQIRGQLFGGAGLAVADASNVSDAIAEQMGQMMAQHVWESIDESDRKANVATMYKLEQCLKQSPIEPESDQPIGLLASHGGFEKTFLRAWLRAERTTSTTFFDTAKASGMDREIMNSGFAMSNGPNAVVAGHTHAARRIDQSANHVYLNSGTWTRLLDLSRFDDSDESMIELIDAIEHDQIELMERRSWVEILPTGPTLHLSDS</sequence>
<accession>A0A518HW97</accession>
<dbReference type="Pfam" id="PF00149">
    <property type="entry name" value="Metallophos"/>
    <property type="match status" value="1"/>
</dbReference>
<proteinExistence type="predicted"/>
<dbReference type="GO" id="GO:0009245">
    <property type="term" value="P:lipid A biosynthetic process"/>
    <property type="evidence" value="ECO:0007669"/>
    <property type="project" value="TreeGrafter"/>
</dbReference>
<dbReference type="GO" id="GO:0016020">
    <property type="term" value="C:membrane"/>
    <property type="evidence" value="ECO:0007669"/>
    <property type="project" value="GOC"/>
</dbReference>
<keyword evidence="5" id="KW-0464">Manganese</keyword>
<dbReference type="InterPro" id="IPR004843">
    <property type="entry name" value="Calcineurin-like_PHP"/>
</dbReference>
<dbReference type="InterPro" id="IPR043461">
    <property type="entry name" value="LpxH-like"/>
</dbReference>
<evidence type="ECO:0000256" key="3">
    <source>
        <dbReference type="ARBA" id="ARBA00022723"/>
    </source>
</evidence>
<keyword evidence="4" id="KW-0472">Membrane</keyword>
<dbReference type="KEGG" id="snep:Enr13x_50040"/>
<evidence type="ECO:0000256" key="2">
    <source>
        <dbReference type="ARBA" id="ARBA00022519"/>
    </source>
</evidence>
<organism evidence="7 8">
    <name type="scientific">Stieleria neptunia</name>
    <dbReference type="NCBI Taxonomy" id="2527979"/>
    <lineage>
        <taxon>Bacteria</taxon>
        <taxon>Pseudomonadati</taxon>
        <taxon>Planctomycetota</taxon>
        <taxon>Planctomycetia</taxon>
        <taxon>Pirellulales</taxon>
        <taxon>Pirellulaceae</taxon>
        <taxon>Stieleria</taxon>
    </lineage>
</organism>
<name>A0A518HW97_9BACT</name>
<gene>
    <name evidence="7" type="ORF">Enr13x_50040</name>
</gene>
<evidence type="ECO:0000256" key="5">
    <source>
        <dbReference type="ARBA" id="ARBA00023211"/>
    </source>
</evidence>
<reference evidence="7 8" key="1">
    <citation type="submission" date="2019-03" db="EMBL/GenBank/DDBJ databases">
        <title>Deep-cultivation of Planctomycetes and their phenomic and genomic characterization uncovers novel biology.</title>
        <authorList>
            <person name="Wiegand S."/>
            <person name="Jogler M."/>
            <person name="Boedeker C."/>
            <person name="Pinto D."/>
            <person name="Vollmers J."/>
            <person name="Rivas-Marin E."/>
            <person name="Kohn T."/>
            <person name="Peeters S.H."/>
            <person name="Heuer A."/>
            <person name="Rast P."/>
            <person name="Oberbeckmann S."/>
            <person name="Bunk B."/>
            <person name="Jeske O."/>
            <person name="Meyerdierks A."/>
            <person name="Storesund J.E."/>
            <person name="Kallscheuer N."/>
            <person name="Luecker S."/>
            <person name="Lage O.M."/>
            <person name="Pohl T."/>
            <person name="Merkel B.J."/>
            <person name="Hornburger P."/>
            <person name="Mueller R.-W."/>
            <person name="Bruemmer F."/>
            <person name="Labrenz M."/>
            <person name="Spormann A.M."/>
            <person name="Op den Camp H."/>
            <person name="Overmann J."/>
            <person name="Amann R."/>
            <person name="Jetten M.S.M."/>
            <person name="Mascher T."/>
            <person name="Medema M.H."/>
            <person name="Devos D.P."/>
            <person name="Kaster A.-K."/>
            <person name="Ovreas L."/>
            <person name="Rohde M."/>
            <person name="Galperin M.Y."/>
            <person name="Jogler C."/>
        </authorList>
    </citation>
    <scope>NUCLEOTIDE SEQUENCE [LARGE SCALE GENOMIC DNA]</scope>
    <source>
        <strain evidence="7 8">Enr13</strain>
    </source>
</reference>
<dbReference type="SUPFAM" id="SSF56300">
    <property type="entry name" value="Metallo-dependent phosphatases"/>
    <property type="match status" value="1"/>
</dbReference>
<dbReference type="EMBL" id="CP037423">
    <property type="protein sequence ID" value="QDV45130.1"/>
    <property type="molecule type" value="Genomic_DNA"/>
</dbReference>
<dbReference type="GO" id="GO:0008758">
    <property type="term" value="F:UDP-2,3-diacylglucosamine hydrolase activity"/>
    <property type="evidence" value="ECO:0007669"/>
    <property type="project" value="TreeGrafter"/>
</dbReference>
<dbReference type="GO" id="GO:0046872">
    <property type="term" value="F:metal ion binding"/>
    <property type="evidence" value="ECO:0007669"/>
    <property type="project" value="UniProtKB-KW"/>
</dbReference>
<evidence type="ECO:0000313" key="7">
    <source>
        <dbReference type="EMBL" id="QDV45130.1"/>
    </source>
</evidence>
<dbReference type="Proteomes" id="UP000319004">
    <property type="component" value="Chromosome"/>
</dbReference>
<dbReference type="InterPro" id="IPR029052">
    <property type="entry name" value="Metallo-depent_PP-like"/>
</dbReference>
<dbReference type="PANTHER" id="PTHR34990:SF2">
    <property type="entry name" value="BLL8164 PROTEIN"/>
    <property type="match status" value="1"/>
</dbReference>
<keyword evidence="3" id="KW-0479">Metal-binding</keyword>
<evidence type="ECO:0000259" key="6">
    <source>
        <dbReference type="Pfam" id="PF00149"/>
    </source>
</evidence>
<dbReference type="PANTHER" id="PTHR34990">
    <property type="entry name" value="UDP-2,3-DIACYLGLUCOSAMINE HYDROLASE-RELATED"/>
    <property type="match status" value="1"/>
</dbReference>
<dbReference type="RefSeq" id="WP_145389339.1">
    <property type="nucleotide sequence ID" value="NZ_CP037423.1"/>
</dbReference>
<feature type="domain" description="Calcineurin-like phosphoesterase" evidence="6">
    <location>
        <begin position="10"/>
        <end position="180"/>
    </location>
</feature>
<dbReference type="OrthoDB" id="932843at2"/>
<dbReference type="AlphaFoldDB" id="A0A518HW97"/>
<evidence type="ECO:0000256" key="1">
    <source>
        <dbReference type="ARBA" id="ARBA00022475"/>
    </source>
</evidence>